<gene>
    <name evidence="2" type="ORF">EJO69_11130</name>
</gene>
<dbReference type="AlphaFoldDB" id="A0A3Q8WUQ2"/>
<protein>
    <submittedName>
        <fullName evidence="2">NADH-flavin reductase</fullName>
    </submittedName>
</protein>
<accession>A0A3Q8WUQ2</accession>
<organism evidence="2 3">
    <name type="scientific">Flaviflexus salsibiostraticola</name>
    <dbReference type="NCBI Taxonomy" id="1282737"/>
    <lineage>
        <taxon>Bacteria</taxon>
        <taxon>Bacillati</taxon>
        <taxon>Actinomycetota</taxon>
        <taxon>Actinomycetes</taxon>
        <taxon>Actinomycetales</taxon>
        <taxon>Actinomycetaceae</taxon>
        <taxon>Flaviflexus</taxon>
    </lineage>
</organism>
<dbReference type="PANTHER" id="PTHR43355">
    <property type="entry name" value="FLAVIN REDUCTASE (NADPH)"/>
    <property type="match status" value="1"/>
</dbReference>
<sequence length="213" mass="22992">MRIGIIGAGGKAGSAIYREALRRGHDTTAIVRSRARARGVLGSDVAVLEKNGFELDQSDIEAFDVLVNATGFIPPEAGKHVDLTKHLVSIAHSGRPRLVFILGAGSLYAGEDRHRFIEDIKLEEDSDQWIAIPAFQLEQLTLLEGVTDADWVGVSPQALFYDGHATTPVLGTDEIMKSSDGKSHTSTGTMAVAILDELENPSHSRTRFTVGDE</sequence>
<evidence type="ECO:0000313" key="2">
    <source>
        <dbReference type="EMBL" id="AZN30788.1"/>
    </source>
</evidence>
<dbReference type="InterPro" id="IPR036291">
    <property type="entry name" value="NAD(P)-bd_dom_sf"/>
</dbReference>
<feature type="domain" description="NAD(P)-binding" evidence="1">
    <location>
        <begin position="7"/>
        <end position="199"/>
    </location>
</feature>
<reference evidence="2 3" key="1">
    <citation type="submission" date="2018-12" db="EMBL/GenBank/DDBJ databases">
        <title>Complete genome sequence of Flaviflexus salsibiostraticola KCTC 33148.</title>
        <authorList>
            <person name="Bae J.-W."/>
        </authorList>
    </citation>
    <scope>NUCLEOTIDE SEQUENCE [LARGE SCALE GENOMIC DNA]</scope>
    <source>
        <strain evidence="2 3">KCTC 33148</strain>
    </source>
</reference>
<dbReference type="RefSeq" id="WP_126041834.1">
    <property type="nucleotide sequence ID" value="NZ_CP034438.1"/>
</dbReference>
<dbReference type="GO" id="GO:0016646">
    <property type="term" value="F:oxidoreductase activity, acting on the CH-NH group of donors, NAD or NADP as acceptor"/>
    <property type="evidence" value="ECO:0007669"/>
    <property type="project" value="TreeGrafter"/>
</dbReference>
<keyword evidence="3" id="KW-1185">Reference proteome</keyword>
<dbReference type="PANTHER" id="PTHR43355:SF2">
    <property type="entry name" value="FLAVIN REDUCTASE (NADPH)"/>
    <property type="match status" value="1"/>
</dbReference>
<dbReference type="InterPro" id="IPR016040">
    <property type="entry name" value="NAD(P)-bd_dom"/>
</dbReference>
<dbReference type="KEGG" id="fsl:EJO69_11130"/>
<dbReference type="Gene3D" id="3.40.50.720">
    <property type="entry name" value="NAD(P)-binding Rossmann-like Domain"/>
    <property type="match status" value="1"/>
</dbReference>
<name>A0A3Q8WUQ2_9ACTO</name>
<dbReference type="InterPro" id="IPR051606">
    <property type="entry name" value="Polyketide_Oxido-like"/>
</dbReference>
<dbReference type="OrthoDB" id="3174087at2"/>
<proteinExistence type="predicted"/>
<dbReference type="Proteomes" id="UP000270021">
    <property type="component" value="Chromosome"/>
</dbReference>
<dbReference type="SUPFAM" id="SSF51735">
    <property type="entry name" value="NAD(P)-binding Rossmann-fold domains"/>
    <property type="match status" value="1"/>
</dbReference>
<evidence type="ECO:0000259" key="1">
    <source>
        <dbReference type="Pfam" id="PF13460"/>
    </source>
</evidence>
<evidence type="ECO:0000313" key="3">
    <source>
        <dbReference type="Proteomes" id="UP000270021"/>
    </source>
</evidence>
<dbReference type="Pfam" id="PF13460">
    <property type="entry name" value="NAD_binding_10"/>
    <property type="match status" value="1"/>
</dbReference>
<dbReference type="EMBL" id="CP034438">
    <property type="protein sequence ID" value="AZN30788.1"/>
    <property type="molecule type" value="Genomic_DNA"/>
</dbReference>